<dbReference type="Gene3D" id="3.40.630.30">
    <property type="match status" value="1"/>
</dbReference>
<comment type="caution">
    <text evidence="2">The sequence shown here is derived from an EMBL/GenBank/DDBJ whole genome shotgun (WGS) entry which is preliminary data.</text>
</comment>
<dbReference type="InterPro" id="IPR000182">
    <property type="entry name" value="GNAT_dom"/>
</dbReference>
<reference evidence="2 3" key="1">
    <citation type="submission" date="2023-09" db="EMBL/GenBank/DDBJ databases">
        <authorList>
            <person name="Rey-Velasco X."/>
        </authorList>
    </citation>
    <scope>NUCLEOTIDE SEQUENCE [LARGE SCALE GENOMIC DNA]</scope>
    <source>
        <strain evidence="2 3">F390</strain>
    </source>
</reference>
<dbReference type="EC" id="2.3.1.-" evidence="2"/>
<gene>
    <name evidence="2" type="ORF">RM533_12895</name>
</gene>
<dbReference type="GO" id="GO:0016746">
    <property type="term" value="F:acyltransferase activity"/>
    <property type="evidence" value="ECO:0007669"/>
    <property type="project" value="UniProtKB-KW"/>
</dbReference>
<evidence type="ECO:0000313" key="3">
    <source>
        <dbReference type="Proteomes" id="UP001259803"/>
    </source>
</evidence>
<accession>A0ABU2ZNB5</accession>
<feature type="domain" description="N-acetyltransferase" evidence="1">
    <location>
        <begin position="16"/>
        <end position="176"/>
    </location>
</feature>
<dbReference type="EMBL" id="JAVRHS010000016">
    <property type="protein sequence ID" value="MDT0577064.1"/>
    <property type="molecule type" value="Genomic_DNA"/>
</dbReference>
<keyword evidence="3" id="KW-1185">Reference proteome</keyword>
<sequence length="187" mass="19952">MMLATDEAARRGLTTMGWTRAHSGAAPAIANMSAQVHQGYPEGQESFANRLSLWPQGCFLYHSGHGEDLLGYMICHPWMLDQCVPLDHVIDRLPADPTCLYLHDLALLPATRGSGAGRAGVQLANSLAQAAGLPVIGLVALPDAIGFWRHAGFQDSSARPHSSYGTGAIVMQRAVQSESEIVQPALP</sequence>
<dbReference type="RefSeq" id="WP_311341638.1">
    <property type="nucleotide sequence ID" value="NZ_JAVRHS010000016.1"/>
</dbReference>
<proteinExistence type="predicted"/>
<dbReference type="PROSITE" id="PS51186">
    <property type="entry name" value="GNAT"/>
    <property type="match status" value="1"/>
</dbReference>
<keyword evidence="2" id="KW-0012">Acyltransferase</keyword>
<evidence type="ECO:0000313" key="2">
    <source>
        <dbReference type="EMBL" id="MDT0577064.1"/>
    </source>
</evidence>
<dbReference type="Pfam" id="PF00583">
    <property type="entry name" value="Acetyltransf_1"/>
    <property type="match status" value="1"/>
</dbReference>
<dbReference type="InterPro" id="IPR016181">
    <property type="entry name" value="Acyl_CoA_acyltransferase"/>
</dbReference>
<dbReference type="SUPFAM" id="SSF55729">
    <property type="entry name" value="Acyl-CoA N-acyltransferases (Nat)"/>
    <property type="match status" value="1"/>
</dbReference>
<evidence type="ECO:0000259" key="1">
    <source>
        <dbReference type="PROSITE" id="PS51186"/>
    </source>
</evidence>
<name>A0ABU2ZNB5_9SPHN</name>
<dbReference type="Proteomes" id="UP001259803">
    <property type="component" value="Unassembled WGS sequence"/>
</dbReference>
<organism evidence="2 3">
    <name type="scientific">Croceicoccus esteveae</name>
    <dbReference type="NCBI Taxonomy" id="3075597"/>
    <lineage>
        <taxon>Bacteria</taxon>
        <taxon>Pseudomonadati</taxon>
        <taxon>Pseudomonadota</taxon>
        <taxon>Alphaproteobacteria</taxon>
        <taxon>Sphingomonadales</taxon>
        <taxon>Erythrobacteraceae</taxon>
        <taxon>Croceicoccus</taxon>
    </lineage>
</organism>
<keyword evidence="2" id="KW-0808">Transferase</keyword>
<protein>
    <submittedName>
        <fullName evidence="2">GNAT family N-acetyltransferase</fullName>
        <ecNumber evidence="2">2.3.1.-</ecNumber>
    </submittedName>
</protein>